<dbReference type="SUPFAM" id="SSF53901">
    <property type="entry name" value="Thiolase-like"/>
    <property type="match status" value="1"/>
</dbReference>
<dbReference type="GO" id="GO:0016746">
    <property type="term" value="F:acyltransferase activity"/>
    <property type="evidence" value="ECO:0007669"/>
    <property type="project" value="InterPro"/>
</dbReference>
<reference evidence="1" key="1">
    <citation type="submission" date="2023-06" db="EMBL/GenBank/DDBJ databases">
        <authorList>
            <person name="Delattre M."/>
        </authorList>
    </citation>
    <scope>NUCLEOTIDE SEQUENCE</scope>
    <source>
        <strain evidence="1">AF72</strain>
    </source>
</reference>
<dbReference type="AlphaFoldDB" id="A0AA36C3H8"/>
<dbReference type="InterPro" id="IPR016039">
    <property type="entry name" value="Thiolase-like"/>
</dbReference>
<evidence type="ECO:0000313" key="2">
    <source>
        <dbReference type="Proteomes" id="UP001177023"/>
    </source>
</evidence>
<dbReference type="PANTHER" id="PTHR42870">
    <property type="entry name" value="ACETYL-COA C-ACETYLTRANSFERASE"/>
    <property type="match status" value="1"/>
</dbReference>
<keyword evidence="2" id="KW-1185">Reference proteome</keyword>
<dbReference type="PANTHER" id="PTHR42870:SF1">
    <property type="entry name" value="NON-SPECIFIC LIPID-TRANSFER PROTEIN-LIKE 2"/>
    <property type="match status" value="1"/>
</dbReference>
<evidence type="ECO:0000313" key="1">
    <source>
        <dbReference type="EMBL" id="CAJ0557486.1"/>
    </source>
</evidence>
<dbReference type="Gene3D" id="3.40.47.10">
    <property type="match status" value="1"/>
</dbReference>
<dbReference type="Proteomes" id="UP001177023">
    <property type="component" value="Unassembled WGS sequence"/>
</dbReference>
<dbReference type="EMBL" id="CATQJA010000023">
    <property type="protein sequence ID" value="CAJ0557486.1"/>
    <property type="molecule type" value="Genomic_DNA"/>
</dbReference>
<organism evidence="1 2">
    <name type="scientific">Mesorhabditis spiculigera</name>
    <dbReference type="NCBI Taxonomy" id="96644"/>
    <lineage>
        <taxon>Eukaryota</taxon>
        <taxon>Metazoa</taxon>
        <taxon>Ecdysozoa</taxon>
        <taxon>Nematoda</taxon>
        <taxon>Chromadorea</taxon>
        <taxon>Rhabditida</taxon>
        <taxon>Rhabditina</taxon>
        <taxon>Rhabditomorpha</taxon>
        <taxon>Rhabditoidea</taxon>
        <taxon>Rhabditidae</taxon>
        <taxon>Mesorhabditinae</taxon>
        <taxon>Mesorhabditis</taxon>
    </lineage>
</organism>
<proteinExistence type="predicted"/>
<name>A0AA36C3H8_9BILA</name>
<accession>A0AA36C3H8</accession>
<comment type="caution">
    <text evidence="1">The sequence shown here is derived from an EMBL/GenBank/DDBJ whole genome shotgun (WGS) entry which is preliminary data.</text>
</comment>
<gene>
    <name evidence="1" type="ORF">MSPICULIGERA_LOCUS244</name>
</gene>
<sequence length="239" mass="26144">MWRCPPPVPFNMPVGAGPVILRPARPFVHRRSARTGAHRLPVAVKDRLNGSLNPYAHLRQPDITFESVQASQMLWDPIRYDETCLSSDGACALVIGNEEAAAQVEAEGRSGRVDPRNRHAHRADLLCRTRSGQSAGRPDAAAALWKSAESPIRSTKSTAPKSMSCFVVRADVVRQPRFRGGRPRLKLTEAGETAIGGKPWSMPGGVLFQPDRRPGMIRFAEFGDAGHAPRRRSTGGRRA</sequence>
<feature type="non-terminal residue" evidence="1">
    <location>
        <position position="239"/>
    </location>
</feature>
<protein>
    <submittedName>
        <fullName evidence="1">Uncharacterized protein</fullName>
    </submittedName>
</protein>